<protein>
    <submittedName>
        <fullName evidence="1">Uncharacterized protein</fullName>
    </submittedName>
</protein>
<organism evidence="1 2">
    <name type="scientific">Methylobacterium adhaesivum</name>
    <dbReference type="NCBI Taxonomy" id="333297"/>
    <lineage>
        <taxon>Bacteria</taxon>
        <taxon>Pseudomonadati</taxon>
        <taxon>Pseudomonadota</taxon>
        <taxon>Alphaproteobacteria</taxon>
        <taxon>Hyphomicrobiales</taxon>
        <taxon>Methylobacteriaceae</taxon>
        <taxon>Methylobacterium</taxon>
    </lineage>
</organism>
<dbReference type="EMBL" id="JAUFPX010000002">
    <property type="protein sequence ID" value="MDN3589875.1"/>
    <property type="molecule type" value="Genomic_DNA"/>
</dbReference>
<dbReference type="RefSeq" id="WP_238221219.1">
    <property type="nucleotide sequence ID" value="NZ_BPQD01000001.1"/>
</dbReference>
<proteinExistence type="predicted"/>
<keyword evidence="2" id="KW-1185">Reference proteome</keyword>
<comment type="caution">
    <text evidence="1">The sequence shown here is derived from an EMBL/GenBank/DDBJ whole genome shotgun (WGS) entry which is preliminary data.</text>
</comment>
<evidence type="ECO:0000313" key="1">
    <source>
        <dbReference type="EMBL" id="MDN3589875.1"/>
    </source>
</evidence>
<evidence type="ECO:0000313" key="2">
    <source>
        <dbReference type="Proteomes" id="UP001224644"/>
    </source>
</evidence>
<dbReference type="Proteomes" id="UP001224644">
    <property type="component" value="Unassembled WGS sequence"/>
</dbReference>
<sequence>MKQAGTIDRSQTGQAPVYDLVVIPGGESYGFRRPVPARPNSGFVTQLLLGADPVLRPARLERTRSAVAAYAATAQRIA</sequence>
<gene>
    <name evidence="1" type="ORF">QWZ12_04535</name>
</gene>
<reference evidence="2" key="1">
    <citation type="journal article" date="2019" name="Int. J. Syst. Evol. Microbiol.">
        <title>The Global Catalogue of Microorganisms (GCM) 10K type strain sequencing project: providing services to taxonomists for standard genome sequencing and annotation.</title>
        <authorList>
            <consortium name="The Broad Institute Genomics Platform"/>
            <consortium name="The Broad Institute Genome Sequencing Center for Infectious Disease"/>
            <person name="Wu L."/>
            <person name="Ma J."/>
        </authorList>
    </citation>
    <scope>NUCLEOTIDE SEQUENCE [LARGE SCALE GENOMIC DNA]</scope>
    <source>
        <strain evidence="2">CECT 7069</strain>
    </source>
</reference>
<accession>A0ABT8BF23</accession>
<name>A0ABT8BF23_9HYPH</name>